<feature type="transmembrane region" description="Helical" evidence="2">
    <location>
        <begin position="21"/>
        <end position="42"/>
    </location>
</feature>
<reference evidence="4" key="1">
    <citation type="journal article" date="2022" name="Int. J. Syst. Evol. Microbiol.">
        <title>A novel species of lactic acid bacteria, Ligilactobacillus pabuli sp. nov., isolated from alfalfa silage.</title>
        <authorList>
            <person name="Tohno M."/>
            <person name="Tanizawa Y."/>
            <person name="Sawada H."/>
            <person name="Sakamoto M."/>
            <person name="Ohkuma M."/>
            <person name="Kobayashi H."/>
        </authorList>
    </citation>
    <scope>NUCLEOTIDE SEQUENCE</scope>
    <source>
        <strain evidence="4">AF129</strain>
    </source>
</reference>
<gene>
    <name evidence="4" type="ORF">LPAF129_10060</name>
</gene>
<evidence type="ECO:0000313" key="4">
    <source>
        <dbReference type="EMBL" id="GKS81320.1"/>
    </source>
</evidence>
<name>A0ABQ5JH68_9LACO</name>
<accession>A0ABQ5JH68</accession>
<dbReference type="EMBL" id="BQXH01000007">
    <property type="protein sequence ID" value="GKS81320.1"/>
    <property type="molecule type" value="Genomic_DNA"/>
</dbReference>
<dbReference type="Gene3D" id="3.40.630.190">
    <property type="entry name" value="LCP protein"/>
    <property type="match status" value="1"/>
</dbReference>
<keyword evidence="2" id="KW-0472">Membrane</keyword>
<proteinExistence type="inferred from homology"/>
<keyword evidence="5" id="KW-1185">Reference proteome</keyword>
<dbReference type="InterPro" id="IPR004474">
    <property type="entry name" value="LytR_CpsA_psr"/>
</dbReference>
<evidence type="ECO:0000256" key="2">
    <source>
        <dbReference type="SAM" id="Phobius"/>
    </source>
</evidence>
<evidence type="ECO:0000259" key="3">
    <source>
        <dbReference type="Pfam" id="PF03816"/>
    </source>
</evidence>
<dbReference type="Proteomes" id="UP001055149">
    <property type="component" value="Unassembled WGS sequence"/>
</dbReference>
<comment type="caution">
    <text evidence="4">The sequence shown here is derived from an EMBL/GenBank/DDBJ whole genome shotgun (WGS) entry which is preliminary data.</text>
</comment>
<dbReference type="PANTHER" id="PTHR33392">
    <property type="entry name" value="POLYISOPRENYL-TEICHOIC ACID--PEPTIDOGLYCAN TEICHOIC ACID TRANSFERASE TAGU"/>
    <property type="match status" value="1"/>
</dbReference>
<comment type="similarity">
    <text evidence="1">Belongs to the LytR/CpsA/Psr (LCP) family.</text>
</comment>
<dbReference type="InterPro" id="IPR050922">
    <property type="entry name" value="LytR/CpsA/Psr_CW_biosynth"/>
</dbReference>
<feature type="domain" description="Cell envelope-related transcriptional attenuator" evidence="3">
    <location>
        <begin position="92"/>
        <end position="233"/>
    </location>
</feature>
<evidence type="ECO:0000313" key="5">
    <source>
        <dbReference type="Proteomes" id="UP001055149"/>
    </source>
</evidence>
<keyword evidence="2" id="KW-1133">Transmembrane helix</keyword>
<sequence>MATSQHKHHHSKHKNHRIWKWFIGIILTLLIISGAVVTKFYFDAKKSVESTYTPVKHNTGRDQSVDLTKSKPFSVLLLGVDTGELGRTERGRSDTIMVATVTPKKTTLLSIPRDTLVTIANHPGNSKINAAYAYGGLTGALNTLQSYLDIPLDHYIEVNMKGLEQLSAAIGPVEVDNDLDFTQDGNHFPEGKISINQHNILSFTRMRHEDPRGDYGRQLRQREVVTAMIKQIASVGSITKYQSILNALSSNMKTDISFKQMKQIYANYKGATDISQIQLKGQGQMIDGVSYEVVSGNNLNAVQQKLKNQLEIK</sequence>
<evidence type="ECO:0000256" key="1">
    <source>
        <dbReference type="ARBA" id="ARBA00006068"/>
    </source>
</evidence>
<dbReference type="NCBIfam" id="TIGR00350">
    <property type="entry name" value="lytR_cpsA_psr"/>
    <property type="match status" value="1"/>
</dbReference>
<keyword evidence="2" id="KW-0812">Transmembrane</keyword>
<dbReference type="RefSeq" id="WP_244055075.1">
    <property type="nucleotide sequence ID" value="NZ_BQXH01000007.1"/>
</dbReference>
<protein>
    <submittedName>
        <fullName evidence="4">LytR family transcriptional regulator</fullName>
    </submittedName>
</protein>
<dbReference type="Pfam" id="PF03816">
    <property type="entry name" value="LytR_cpsA_psr"/>
    <property type="match status" value="1"/>
</dbReference>
<dbReference type="PANTHER" id="PTHR33392:SF6">
    <property type="entry name" value="POLYISOPRENYL-TEICHOIC ACID--PEPTIDOGLYCAN TEICHOIC ACID TRANSFERASE TAGU"/>
    <property type="match status" value="1"/>
</dbReference>
<organism evidence="4 5">
    <name type="scientific">Ligilactobacillus pabuli</name>
    <dbReference type="NCBI Taxonomy" id="2886039"/>
    <lineage>
        <taxon>Bacteria</taxon>
        <taxon>Bacillati</taxon>
        <taxon>Bacillota</taxon>
        <taxon>Bacilli</taxon>
        <taxon>Lactobacillales</taxon>
        <taxon>Lactobacillaceae</taxon>
        <taxon>Ligilactobacillus</taxon>
    </lineage>
</organism>